<protein>
    <submittedName>
        <fullName evidence="6">AraC family transcriptional regulator</fullName>
    </submittedName>
</protein>
<dbReference type="RefSeq" id="WP_120326588.1">
    <property type="nucleotide sequence ID" value="NZ_JBFANR010000034.1"/>
</dbReference>
<evidence type="ECO:0000256" key="4">
    <source>
        <dbReference type="SAM" id="MobiDB-lite"/>
    </source>
</evidence>
<dbReference type="InterPro" id="IPR018062">
    <property type="entry name" value="HTH_AraC-typ_CS"/>
</dbReference>
<reference evidence="6 7" key="1">
    <citation type="journal article" date="2018" name="Int. J. Syst. Evol. Microbiol.">
        <title>Micromonospora globbae sp. nov., an endophytic actinomycete isolated from roots of Globba winitii C. H. Wright.</title>
        <authorList>
            <person name="Kuncharoen N."/>
            <person name="Pittayakhajonwut P."/>
            <person name="Tanasupawat S."/>
        </authorList>
    </citation>
    <scope>NUCLEOTIDE SEQUENCE [LARGE SCALE GENOMIC DNA]</scope>
    <source>
        <strain evidence="6 7">WPS1-2</strain>
    </source>
</reference>
<comment type="caution">
    <text evidence="6">The sequence shown here is derived from an EMBL/GenBank/DDBJ whole genome shotgun (WGS) entry which is preliminary data.</text>
</comment>
<keyword evidence="3" id="KW-0804">Transcription</keyword>
<dbReference type="EMBL" id="RAQQ01000001">
    <property type="protein sequence ID" value="RKF29349.1"/>
    <property type="molecule type" value="Genomic_DNA"/>
</dbReference>
<dbReference type="InterPro" id="IPR018060">
    <property type="entry name" value="HTH_AraC"/>
</dbReference>
<dbReference type="Gene3D" id="1.10.10.60">
    <property type="entry name" value="Homeodomain-like"/>
    <property type="match status" value="1"/>
</dbReference>
<feature type="domain" description="HTH araC/xylS-type" evidence="5">
    <location>
        <begin position="190"/>
        <end position="288"/>
    </location>
</feature>
<evidence type="ECO:0000256" key="2">
    <source>
        <dbReference type="ARBA" id="ARBA00023125"/>
    </source>
</evidence>
<dbReference type="PANTHER" id="PTHR43436">
    <property type="entry name" value="ARAC-FAMILY TRANSCRIPTIONAL REGULATOR"/>
    <property type="match status" value="1"/>
</dbReference>
<dbReference type="Pfam" id="PF06719">
    <property type="entry name" value="AraC_N"/>
    <property type="match status" value="1"/>
</dbReference>
<feature type="region of interest" description="Disordered" evidence="4">
    <location>
        <begin position="279"/>
        <end position="300"/>
    </location>
</feature>
<evidence type="ECO:0000256" key="1">
    <source>
        <dbReference type="ARBA" id="ARBA00023015"/>
    </source>
</evidence>
<gene>
    <name evidence="6" type="ORF">D7I43_01995</name>
</gene>
<keyword evidence="1" id="KW-0805">Transcription regulation</keyword>
<accession>A0A420F8T3</accession>
<evidence type="ECO:0000259" key="5">
    <source>
        <dbReference type="PROSITE" id="PS01124"/>
    </source>
</evidence>
<dbReference type="InterPro" id="IPR009594">
    <property type="entry name" value="Tscrpt_reg_HTH_AraC_N"/>
</dbReference>
<evidence type="ECO:0000256" key="3">
    <source>
        <dbReference type="ARBA" id="ARBA00023163"/>
    </source>
</evidence>
<evidence type="ECO:0000313" key="6">
    <source>
        <dbReference type="EMBL" id="RKF29349.1"/>
    </source>
</evidence>
<proteinExistence type="predicted"/>
<dbReference type="SUPFAM" id="SSF46689">
    <property type="entry name" value="Homeodomain-like"/>
    <property type="match status" value="2"/>
</dbReference>
<dbReference type="SMART" id="SM00342">
    <property type="entry name" value="HTH_ARAC"/>
    <property type="match status" value="1"/>
</dbReference>
<dbReference type="AlphaFoldDB" id="A0A420F8T3"/>
<dbReference type="PROSITE" id="PS00041">
    <property type="entry name" value="HTH_ARAC_FAMILY_1"/>
    <property type="match status" value="1"/>
</dbReference>
<evidence type="ECO:0000313" key="7">
    <source>
        <dbReference type="Proteomes" id="UP000285744"/>
    </source>
</evidence>
<keyword evidence="2" id="KW-0238">DNA-binding</keyword>
<feature type="compositionally biased region" description="Low complexity" evidence="4">
    <location>
        <begin position="289"/>
        <end position="300"/>
    </location>
</feature>
<dbReference type="GO" id="GO:0003700">
    <property type="term" value="F:DNA-binding transcription factor activity"/>
    <property type="evidence" value="ECO:0007669"/>
    <property type="project" value="InterPro"/>
</dbReference>
<dbReference type="PROSITE" id="PS01124">
    <property type="entry name" value="HTH_ARAC_FAMILY_2"/>
    <property type="match status" value="1"/>
</dbReference>
<name>A0A420F8T3_9ACTN</name>
<dbReference type="InterPro" id="IPR009057">
    <property type="entry name" value="Homeodomain-like_sf"/>
</dbReference>
<sequence length="300" mass="32541">MSLDELRDLVIRHARPDATTAIDDVLVSRVEESTPPSSSMSGTVLAVIAQGAKRLALGDRVYEYRAGQYLIASVDLPVTGHFTEATPERPALGFGMILRPAAVAELLLQAAPGDLPPVGGGTPSSMAVSDAPDELLDAVVRLLRLLDHPRDATVLAPLVKREILWRLITGEQGAVVRQLGLADSSLSHVARAVQWIRDHYTQSFRVEDVARRSGMSVSAFYRNFQAVTAMSPIQFQKQIRLQEARLLLATNPSDVTGVSRRVGYESPSQFSREYRRQFGAPPSQDTARLRAPAAAAPAAL</sequence>
<dbReference type="Proteomes" id="UP000285744">
    <property type="component" value="Unassembled WGS sequence"/>
</dbReference>
<dbReference type="OrthoDB" id="34150at2"/>
<dbReference type="PANTHER" id="PTHR43436:SF1">
    <property type="entry name" value="TRANSCRIPTIONAL REGULATORY PROTEIN"/>
    <property type="match status" value="1"/>
</dbReference>
<organism evidence="6 7">
    <name type="scientific">Micromonospora globbae</name>
    <dbReference type="NCBI Taxonomy" id="1894969"/>
    <lineage>
        <taxon>Bacteria</taxon>
        <taxon>Bacillati</taxon>
        <taxon>Actinomycetota</taxon>
        <taxon>Actinomycetes</taxon>
        <taxon>Micromonosporales</taxon>
        <taxon>Micromonosporaceae</taxon>
        <taxon>Micromonospora</taxon>
    </lineage>
</organism>
<dbReference type="GO" id="GO:0043565">
    <property type="term" value="F:sequence-specific DNA binding"/>
    <property type="evidence" value="ECO:0007669"/>
    <property type="project" value="InterPro"/>
</dbReference>
<dbReference type="Pfam" id="PF12833">
    <property type="entry name" value="HTH_18"/>
    <property type="match status" value="1"/>
</dbReference>